<evidence type="ECO:0000313" key="2">
    <source>
        <dbReference type="EMBL" id="MBB6335554.1"/>
    </source>
</evidence>
<organism evidence="2 3">
    <name type="scientific">Schaalia hyovaginalis</name>
    <dbReference type="NCBI Taxonomy" id="29316"/>
    <lineage>
        <taxon>Bacteria</taxon>
        <taxon>Bacillati</taxon>
        <taxon>Actinomycetota</taxon>
        <taxon>Actinomycetes</taxon>
        <taxon>Actinomycetales</taxon>
        <taxon>Actinomycetaceae</taxon>
        <taxon>Schaalia</taxon>
    </lineage>
</organism>
<gene>
    <name evidence="2" type="ORF">HD592_002119</name>
</gene>
<evidence type="ECO:0008006" key="4">
    <source>
        <dbReference type="Google" id="ProtNLM"/>
    </source>
</evidence>
<evidence type="ECO:0000256" key="1">
    <source>
        <dbReference type="SAM" id="MobiDB-lite"/>
    </source>
</evidence>
<feature type="region of interest" description="Disordered" evidence="1">
    <location>
        <begin position="1"/>
        <end position="23"/>
    </location>
</feature>
<dbReference type="NCBIfam" id="NF042914">
    <property type="entry name" value="SAV915_dom"/>
    <property type="match status" value="1"/>
</dbReference>
<feature type="compositionally biased region" description="Basic and acidic residues" evidence="1">
    <location>
        <begin position="1"/>
        <end position="10"/>
    </location>
</feature>
<evidence type="ECO:0000313" key="3">
    <source>
        <dbReference type="Proteomes" id="UP000617426"/>
    </source>
</evidence>
<comment type="caution">
    <text evidence="2">The sequence shown here is derived from an EMBL/GenBank/DDBJ whole genome shotgun (WGS) entry which is preliminary data.</text>
</comment>
<dbReference type="RefSeq" id="WP_184453991.1">
    <property type="nucleotide sequence ID" value="NZ_JACHMK010000001.1"/>
</dbReference>
<keyword evidence="3" id="KW-1185">Reference proteome</keyword>
<sequence length="99" mass="11069">MSEANGESRRPIPPVLYVPTTGQRSDFGSEVELRRLADGRTALLAYTALDRLADCCGPYQPWALIPTERLDEIGREEPFDIILVDTSIPEEARRPAEVQ</sequence>
<dbReference type="Proteomes" id="UP000617426">
    <property type="component" value="Unassembled WGS sequence"/>
</dbReference>
<dbReference type="EMBL" id="JACHMK010000001">
    <property type="protein sequence ID" value="MBB6335554.1"/>
    <property type="molecule type" value="Genomic_DNA"/>
</dbReference>
<reference evidence="2" key="1">
    <citation type="submission" date="2020-08" db="EMBL/GenBank/DDBJ databases">
        <title>Sequencing the genomes of 1000 actinobacteria strains.</title>
        <authorList>
            <person name="Klenk H.-P."/>
        </authorList>
    </citation>
    <scope>NUCLEOTIDE SEQUENCE</scope>
    <source>
        <strain evidence="2">DSM 10695</strain>
    </source>
</reference>
<proteinExistence type="predicted"/>
<protein>
    <recommendedName>
        <fullName evidence="4">SseB family protein</fullName>
    </recommendedName>
</protein>
<dbReference type="AlphaFoldDB" id="A0A923J076"/>
<accession>A0A923J076</accession>
<dbReference type="InterPro" id="IPR049975">
    <property type="entry name" value="SAV_915-like_dom"/>
</dbReference>
<name>A0A923J076_9ACTO</name>